<keyword evidence="2" id="KW-1185">Reference proteome</keyword>
<dbReference type="EMBL" id="SJPM01000004">
    <property type="protein sequence ID" value="TWT97220.1"/>
    <property type="molecule type" value="Genomic_DNA"/>
</dbReference>
<dbReference type="PANTHER" id="PTHR34322:SF2">
    <property type="entry name" value="TRANSPOSASE IS200-LIKE DOMAIN-CONTAINING PROTEIN"/>
    <property type="match status" value="1"/>
</dbReference>
<dbReference type="AlphaFoldDB" id="A0A5C6ACS5"/>
<dbReference type="Proteomes" id="UP000316213">
    <property type="component" value="Unassembled WGS sequence"/>
</dbReference>
<gene>
    <name evidence="1" type="ORF">Pla100_23700</name>
</gene>
<organism evidence="1 2">
    <name type="scientific">Neorhodopirellula pilleata</name>
    <dbReference type="NCBI Taxonomy" id="2714738"/>
    <lineage>
        <taxon>Bacteria</taxon>
        <taxon>Pseudomonadati</taxon>
        <taxon>Planctomycetota</taxon>
        <taxon>Planctomycetia</taxon>
        <taxon>Pirellulales</taxon>
        <taxon>Pirellulaceae</taxon>
        <taxon>Neorhodopirellula</taxon>
    </lineage>
</organism>
<dbReference type="SUPFAM" id="SSF143422">
    <property type="entry name" value="Transposase IS200-like"/>
    <property type="match status" value="1"/>
</dbReference>
<dbReference type="PANTHER" id="PTHR34322">
    <property type="entry name" value="TRANSPOSASE, Y1_TNP DOMAIN-CONTAINING"/>
    <property type="match status" value="1"/>
</dbReference>
<evidence type="ECO:0008006" key="3">
    <source>
        <dbReference type="Google" id="ProtNLM"/>
    </source>
</evidence>
<accession>A0A5C6ACS5</accession>
<dbReference type="GO" id="GO:0006313">
    <property type="term" value="P:DNA transposition"/>
    <property type="evidence" value="ECO:0007669"/>
    <property type="project" value="InterPro"/>
</dbReference>
<sequence>MARLNRAEIFDPRAVAIGHLYSQTVRRCFLMGDDPVSGKNFDHRKVWIENHLQQLSAFFGIDLLGFAILSNHFHLILRSRPDVVAMCERLEDSDYTSVQRRIEAMQSTEAEDLTPTLVCTTTRQWFDREPNHVANAHASWRGDSHQELPLSLAPLDRQIGCSRQVALAY</sequence>
<dbReference type="InterPro" id="IPR036515">
    <property type="entry name" value="Transposase_17_sf"/>
</dbReference>
<dbReference type="GO" id="GO:0003677">
    <property type="term" value="F:DNA binding"/>
    <property type="evidence" value="ECO:0007669"/>
    <property type="project" value="InterPro"/>
</dbReference>
<name>A0A5C6ACS5_9BACT</name>
<dbReference type="Gene3D" id="3.30.70.1290">
    <property type="entry name" value="Transposase IS200-like"/>
    <property type="match status" value="1"/>
</dbReference>
<reference evidence="1 2" key="1">
    <citation type="submission" date="2019-02" db="EMBL/GenBank/DDBJ databases">
        <title>Deep-cultivation of Planctomycetes and their phenomic and genomic characterization uncovers novel biology.</title>
        <authorList>
            <person name="Wiegand S."/>
            <person name="Jogler M."/>
            <person name="Boedeker C."/>
            <person name="Pinto D."/>
            <person name="Vollmers J."/>
            <person name="Rivas-Marin E."/>
            <person name="Kohn T."/>
            <person name="Peeters S.H."/>
            <person name="Heuer A."/>
            <person name="Rast P."/>
            <person name="Oberbeckmann S."/>
            <person name="Bunk B."/>
            <person name="Jeske O."/>
            <person name="Meyerdierks A."/>
            <person name="Storesund J.E."/>
            <person name="Kallscheuer N."/>
            <person name="Luecker S."/>
            <person name="Lage O.M."/>
            <person name="Pohl T."/>
            <person name="Merkel B.J."/>
            <person name="Hornburger P."/>
            <person name="Mueller R.-W."/>
            <person name="Bruemmer F."/>
            <person name="Labrenz M."/>
            <person name="Spormann A.M."/>
            <person name="Op Den Camp H."/>
            <person name="Overmann J."/>
            <person name="Amann R."/>
            <person name="Jetten M.S.M."/>
            <person name="Mascher T."/>
            <person name="Medema M.H."/>
            <person name="Devos D.P."/>
            <person name="Kaster A.-K."/>
            <person name="Ovreas L."/>
            <person name="Rohde M."/>
            <person name="Galperin M.Y."/>
            <person name="Jogler C."/>
        </authorList>
    </citation>
    <scope>NUCLEOTIDE SEQUENCE [LARGE SCALE GENOMIC DNA]</scope>
    <source>
        <strain evidence="1 2">Pla100</strain>
    </source>
</reference>
<evidence type="ECO:0000313" key="1">
    <source>
        <dbReference type="EMBL" id="TWT97220.1"/>
    </source>
</evidence>
<protein>
    <recommendedName>
        <fullName evidence="3">Transposase IS200-like domain-containing protein</fullName>
    </recommendedName>
</protein>
<proteinExistence type="predicted"/>
<dbReference type="GO" id="GO:0004803">
    <property type="term" value="F:transposase activity"/>
    <property type="evidence" value="ECO:0007669"/>
    <property type="project" value="InterPro"/>
</dbReference>
<evidence type="ECO:0000313" key="2">
    <source>
        <dbReference type="Proteomes" id="UP000316213"/>
    </source>
</evidence>
<comment type="caution">
    <text evidence="1">The sequence shown here is derived from an EMBL/GenBank/DDBJ whole genome shotgun (WGS) entry which is preliminary data.</text>
</comment>